<reference evidence="2 3" key="1">
    <citation type="submission" date="2018-10" db="EMBL/GenBank/DDBJ databases">
        <title>Draft genome sequence of the microsporidian Tubulinosema ratisbonensis.</title>
        <authorList>
            <person name="Polonais V."/>
            <person name="Peyretaillade E."/>
            <person name="Niehus S."/>
            <person name="Wawrzyniak I."/>
            <person name="Franchet A."/>
            <person name="Gaspin C."/>
            <person name="Reichstadt M."/>
            <person name="Belser C."/>
            <person name="Labadie K."/>
            <person name="Delbac F."/>
            <person name="Ferrandon D."/>
        </authorList>
    </citation>
    <scope>NUCLEOTIDE SEQUENCE [LARGE SCALE GENOMIC DNA]</scope>
    <source>
        <strain evidence="2 3">Franzen</strain>
    </source>
</reference>
<dbReference type="InterPro" id="IPR037171">
    <property type="entry name" value="NagB/RpiA_transferase-like"/>
</dbReference>
<gene>
    <name evidence="2" type="ORF">TUBRATIS_16840</name>
</gene>
<sequence length="192" mass="21937">MISQKLINDFEKEVYDILLCYSGKEANIMVAGGSVLKVLENINYTELNTAKWQIFFSDERIDSEDTNFDAAKVFFSKIYSNKVPFSCISEYNTIFSNISVDLALLGIGEDGHVASLFPNSRSLKSNDYFIQINNSPKPPPKRNTITLKFINEKVMKLIFLLPPVNNKVKEVKQPHFSILEKLKLPFTVFLKK</sequence>
<dbReference type="InterPro" id="IPR039104">
    <property type="entry name" value="6PGL"/>
</dbReference>
<proteinExistence type="predicted"/>
<evidence type="ECO:0000313" key="3">
    <source>
        <dbReference type="Proteomes" id="UP000282876"/>
    </source>
</evidence>
<accession>A0A437AL35</accession>
<dbReference type="PANTHER" id="PTHR11054:SF0">
    <property type="entry name" value="6-PHOSPHOGLUCONOLACTONASE"/>
    <property type="match status" value="1"/>
</dbReference>
<dbReference type="Pfam" id="PF01182">
    <property type="entry name" value="Glucosamine_iso"/>
    <property type="match status" value="1"/>
</dbReference>
<feature type="domain" description="Glucosamine/galactosamine-6-phosphate isomerase" evidence="1">
    <location>
        <begin position="23"/>
        <end position="152"/>
    </location>
</feature>
<dbReference type="PANTHER" id="PTHR11054">
    <property type="entry name" value="6-PHOSPHOGLUCONOLACTONASE"/>
    <property type="match status" value="1"/>
</dbReference>
<evidence type="ECO:0000259" key="1">
    <source>
        <dbReference type="Pfam" id="PF01182"/>
    </source>
</evidence>
<protein>
    <submittedName>
        <fullName evidence="2">6-phosphogluconolactonase 4</fullName>
    </submittedName>
</protein>
<dbReference type="EMBL" id="RCSS01000391">
    <property type="protein sequence ID" value="RVD91842.1"/>
    <property type="molecule type" value="Genomic_DNA"/>
</dbReference>
<dbReference type="InterPro" id="IPR006148">
    <property type="entry name" value="Glc/Gal-6P_isomerase"/>
</dbReference>
<dbReference type="OrthoDB" id="432544at2759"/>
<dbReference type="SUPFAM" id="SSF100950">
    <property type="entry name" value="NagB/RpiA/CoA transferase-like"/>
    <property type="match status" value="1"/>
</dbReference>
<comment type="caution">
    <text evidence="2">The sequence shown here is derived from an EMBL/GenBank/DDBJ whole genome shotgun (WGS) entry which is preliminary data.</text>
</comment>
<evidence type="ECO:0000313" key="2">
    <source>
        <dbReference type="EMBL" id="RVD91842.1"/>
    </source>
</evidence>
<dbReference type="Proteomes" id="UP000282876">
    <property type="component" value="Unassembled WGS sequence"/>
</dbReference>
<name>A0A437AL35_9MICR</name>
<dbReference type="AlphaFoldDB" id="A0A437AL35"/>
<dbReference type="Gene3D" id="3.40.50.1360">
    <property type="match status" value="1"/>
</dbReference>
<dbReference type="GO" id="GO:0005975">
    <property type="term" value="P:carbohydrate metabolic process"/>
    <property type="evidence" value="ECO:0007669"/>
    <property type="project" value="InterPro"/>
</dbReference>
<dbReference type="STRING" id="291195.A0A437AL35"/>
<dbReference type="VEuPathDB" id="MicrosporidiaDB:TUBRATIS_16840"/>
<keyword evidence="3" id="KW-1185">Reference proteome</keyword>
<organism evidence="2 3">
    <name type="scientific">Tubulinosema ratisbonensis</name>
    <dbReference type="NCBI Taxonomy" id="291195"/>
    <lineage>
        <taxon>Eukaryota</taxon>
        <taxon>Fungi</taxon>
        <taxon>Fungi incertae sedis</taxon>
        <taxon>Microsporidia</taxon>
        <taxon>Tubulinosematoidea</taxon>
        <taxon>Tubulinosematidae</taxon>
        <taxon>Tubulinosema</taxon>
    </lineage>
</organism>